<dbReference type="AlphaFoldDB" id="A0A212LAH4"/>
<proteinExistence type="predicted"/>
<accession>A0A212LAH4</accession>
<sequence length="80" mass="8735">MDEAQFQDLVDRQGEDLTRWPEAVRAEAERLLVVSESARRILSDALALRAAFASARPIRAPRDLAARILALASDDDGASS</sequence>
<organism evidence="1">
    <name type="scientific">uncultured Pleomorphomonas sp</name>
    <dbReference type="NCBI Taxonomy" id="442121"/>
    <lineage>
        <taxon>Bacteria</taxon>
        <taxon>Pseudomonadati</taxon>
        <taxon>Pseudomonadota</taxon>
        <taxon>Alphaproteobacteria</taxon>
        <taxon>Hyphomicrobiales</taxon>
        <taxon>Pleomorphomonadaceae</taxon>
        <taxon>Pleomorphomonas</taxon>
        <taxon>environmental samples</taxon>
    </lineage>
</organism>
<name>A0A212LAH4_9HYPH</name>
<gene>
    <name evidence="1" type="ORF">KL86PLE_130176</name>
</gene>
<dbReference type="RefSeq" id="WP_288199723.1">
    <property type="nucleotide sequence ID" value="NZ_LT608334.1"/>
</dbReference>
<reference evidence="1" key="1">
    <citation type="submission" date="2016-08" db="EMBL/GenBank/DDBJ databases">
        <authorList>
            <person name="Seilhamer J.J."/>
        </authorList>
    </citation>
    <scope>NUCLEOTIDE SEQUENCE</scope>
    <source>
        <strain evidence="1">86</strain>
    </source>
</reference>
<dbReference type="EMBL" id="FMJD01000005">
    <property type="protein sequence ID" value="SCM74329.1"/>
    <property type="molecule type" value="Genomic_DNA"/>
</dbReference>
<evidence type="ECO:0000313" key="1">
    <source>
        <dbReference type="EMBL" id="SCM74329.1"/>
    </source>
</evidence>
<protein>
    <submittedName>
        <fullName evidence="1">Uncharacterized protein</fullName>
    </submittedName>
</protein>